<evidence type="ECO:0000256" key="1">
    <source>
        <dbReference type="SAM" id="MobiDB-lite"/>
    </source>
</evidence>
<dbReference type="EMBL" id="GG698995">
    <property type="protein sequence ID" value="EEU33730.1"/>
    <property type="molecule type" value="Genomic_DNA"/>
</dbReference>
<feature type="region of interest" description="Disordered" evidence="1">
    <location>
        <begin position="629"/>
        <end position="648"/>
    </location>
</feature>
<dbReference type="RefSeq" id="XP_003039443.1">
    <property type="nucleotide sequence ID" value="XM_003039397.1"/>
</dbReference>
<dbReference type="InterPro" id="IPR022698">
    <property type="entry name" value="OrsD"/>
</dbReference>
<accession>C7ZQH9</accession>
<dbReference type="KEGG" id="nhe:NECHADRAFT_89205"/>
<dbReference type="InParanoid" id="C7ZQH9"/>
<dbReference type="VEuPathDB" id="FungiDB:NECHADRAFT_89205"/>
<dbReference type="HOGENOM" id="CLU_297821_0_0_1"/>
<gene>
    <name evidence="2" type="ORF">NECHADRAFT_89205</name>
</gene>
<dbReference type="Proteomes" id="UP000005206">
    <property type="component" value="Unassembled WGS sequence"/>
</dbReference>
<organism evidence="2 3">
    <name type="scientific">Fusarium vanettenii (strain ATCC MYA-4622 / CBS 123669 / FGSC 9596 / NRRL 45880 / 77-13-4)</name>
    <name type="common">Fusarium solani subsp. pisi</name>
    <dbReference type="NCBI Taxonomy" id="660122"/>
    <lineage>
        <taxon>Eukaryota</taxon>
        <taxon>Fungi</taxon>
        <taxon>Dikarya</taxon>
        <taxon>Ascomycota</taxon>
        <taxon>Pezizomycotina</taxon>
        <taxon>Sordariomycetes</taxon>
        <taxon>Hypocreomycetidae</taxon>
        <taxon>Hypocreales</taxon>
        <taxon>Nectriaceae</taxon>
        <taxon>Fusarium</taxon>
        <taxon>Fusarium solani species complex</taxon>
        <taxon>Fusarium vanettenii</taxon>
    </lineage>
</organism>
<dbReference type="GeneID" id="9666966"/>
<evidence type="ECO:0000313" key="3">
    <source>
        <dbReference type="Proteomes" id="UP000005206"/>
    </source>
</evidence>
<dbReference type="AlphaFoldDB" id="C7ZQH9"/>
<sequence length="1011" mass="116346">MSPSQKQHGLISPIINHQGSMFPSAAKRLTTTTGGQRRAIVRPRKRQRIETGAELPCTSRLTYREAIGDAESAREQAEQHRIITARMPLHALKTEWSIGENRQVDWKHVQKLCGIFKKGGVKRKARENRILVLCDREDVFKMKRHMGLDEDAQVSPEGELLFFEDWCSVHGNNGKVEVMAGQHRIKALETYVLQMRMERKELWWICDFYDRRTLPDRANLQLRVNRKDPVMVDSHGQIWAQVVAASSKNDKLLREDKTDILKAKITETLHLSSDIYFPISRLMTIWRNERWREMTSQWIDDYWFSAFRSVLRTLSQLPGDAKKKVSGADWEQISNSLPANRREADVQELFYPSRAARGTGAMVERQPGLLALLGDEAYREVYTRIAKTPRLCFVPIHRLLDLSQDDGRVLFQVMTHVVSWLNSAPTVITNQRDNRKPALRSDLVLRLQYCSAQFVRATERRLDMFLWDDDDTRRAGMALVDLPAEAASVMLQQEVVDFARDRLKDLKAPAVKAYLKQPWNQAEDEDGSIYAKRFADEAWLGLLGIVRRYVGDDFREQWTAYYYCSIMANPDLLGSLHLFYDAEARVLICTRDQCKFALSTGPSRVTTHLRDKHNIPSEERKGLSRLLKSLPPPGLLDPDEAPPRADRSAEHDKLRVYEGFACVHCVFRTISLQLMRRHLSGPQDDCPFQNTQSRIRRRRDLDQQFECVYLQTWTTGSTRKYWIIQRGGSVIRPLDGPAVQSHLRAVLMRELGRQQRPPAPEPGVTEFALKRPWLERTRWDRTFSDRGRRDLLAALTRTCTSPGGREYVLGCPEGVDEDLVSPGRDEDLIAFFLCLADVMLDRCEETVRNTSRHILCWLKSTQTSSIYSKPFTLVQLPSSSAKYRLILKRCLAMVFRLYRMAPDMRMRAAGLSLSRKQLQILDAMWAHEAAGDSAGLEKLAGKYRSPIRRGQAATDDEEDECGVEYNDEAEEEQDDDDEDDEDEDEDEDDEEEGGDGLDEDRGFTTWIDDLR</sequence>
<proteinExistence type="predicted"/>
<dbReference type="eggNOG" id="ENOG502SW3I">
    <property type="taxonomic scope" value="Eukaryota"/>
</dbReference>
<protein>
    <submittedName>
        <fullName evidence="2">Uncharacterized protein</fullName>
    </submittedName>
</protein>
<dbReference type="Pfam" id="PF12013">
    <property type="entry name" value="OrsD"/>
    <property type="match status" value="1"/>
</dbReference>
<name>C7ZQH9_FUSV7</name>
<reference evidence="2 3" key="1">
    <citation type="journal article" date="2009" name="PLoS Genet.">
        <title>The genome of Nectria haematococca: contribution of supernumerary chromosomes to gene expansion.</title>
        <authorList>
            <person name="Coleman J.J."/>
            <person name="Rounsley S.D."/>
            <person name="Rodriguez-Carres M."/>
            <person name="Kuo A."/>
            <person name="Wasmann C.C."/>
            <person name="Grimwood J."/>
            <person name="Schmutz J."/>
            <person name="Taga M."/>
            <person name="White G.J."/>
            <person name="Zhou S."/>
            <person name="Schwartz D.C."/>
            <person name="Freitag M."/>
            <person name="Ma L.J."/>
            <person name="Danchin E.G."/>
            <person name="Henrissat B."/>
            <person name="Coutinho P.M."/>
            <person name="Nelson D.R."/>
            <person name="Straney D."/>
            <person name="Napoli C.A."/>
            <person name="Barker B.M."/>
            <person name="Gribskov M."/>
            <person name="Rep M."/>
            <person name="Kroken S."/>
            <person name="Molnar I."/>
            <person name="Rensing C."/>
            <person name="Kennell J.C."/>
            <person name="Zamora J."/>
            <person name="Farman M.L."/>
            <person name="Selker E.U."/>
            <person name="Salamov A."/>
            <person name="Shapiro H."/>
            <person name="Pangilinan J."/>
            <person name="Lindquist E."/>
            <person name="Lamers C."/>
            <person name="Grigoriev I.V."/>
            <person name="Geiser D.M."/>
            <person name="Covert S.F."/>
            <person name="Temporini E."/>
            <person name="Vanetten H.D."/>
        </authorList>
    </citation>
    <scope>NUCLEOTIDE SEQUENCE [LARGE SCALE GENOMIC DNA]</scope>
    <source>
        <strain evidence="3">ATCC MYA-4622 / CBS 123669 / FGSC 9596 / NRRL 45880 / 77-13-4</strain>
    </source>
</reference>
<dbReference type="OrthoDB" id="4982631at2759"/>
<evidence type="ECO:0000313" key="2">
    <source>
        <dbReference type="EMBL" id="EEU33730.1"/>
    </source>
</evidence>
<feature type="non-terminal residue" evidence="2">
    <location>
        <position position="1011"/>
    </location>
</feature>
<keyword evidence="3" id="KW-1185">Reference proteome</keyword>
<feature type="compositionally biased region" description="Acidic residues" evidence="1">
    <location>
        <begin position="954"/>
        <end position="998"/>
    </location>
</feature>
<feature type="region of interest" description="Disordered" evidence="1">
    <location>
        <begin position="946"/>
        <end position="1011"/>
    </location>
</feature>